<organism evidence="2 3">
    <name type="scientific">Lepraria finkii</name>
    <dbReference type="NCBI Taxonomy" id="1340010"/>
    <lineage>
        <taxon>Eukaryota</taxon>
        <taxon>Fungi</taxon>
        <taxon>Dikarya</taxon>
        <taxon>Ascomycota</taxon>
        <taxon>Pezizomycotina</taxon>
        <taxon>Lecanoromycetes</taxon>
        <taxon>OSLEUM clade</taxon>
        <taxon>Lecanoromycetidae</taxon>
        <taxon>Lecanorales</taxon>
        <taxon>Lecanorineae</taxon>
        <taxon>Stereocaulaceae</taxon>
        <taxon>Lepraria</taxon>
    </lineage>
</organism>
<proteinExistence type="predicted"/>
<dbReference type="PROSITE" id="PS50097">
    <property type="entry name" value="BTB"/>
    <property type="match status" value="1"/>
</dbReference>
<feature type="domain" description="BTB" evidence="1">
    <location>
        <begin position="11"/>
        <end position="83"/>
    </location>
</feature>
<dbReference type="EMBL" id="JBHFEH010000028">
    <property type="protein sequence ID" value="KAL2052231.1"/>
    <property type="molecule type" value="Genomic_DNA"/>
</dbReference>
<protein>
    <recommendedName>
        <fullName evidence="1">BTB domain-containing protein</fullName>
    </recommendedName>
</protein>
<comment type="caution">
    <text evidence="2">The sequence shown here is derived from an EMBL/GenBank/DDBJ whole genome shotgun (WGS) entry which is preliminary data.</text>
</comment>
<accession>A0ABR4B5Q9</accession>
<evidence type="ECO:0000259" key="1">
    <source>
        <dbReference type="PROSITE" id="PS50097"/>
    </source>
</evidence>
<dbReference type="SUPFAM" id="SSF54695">
    <property type="entry name" value="POZ domain"/>
    <property type="match status" value="1"/>
</dbReference>
<name>A0ABR4B5Q9_9LECA</name>
<sequence>MTQPNDVDPEGDITLVVGDQQIRASSKVLALASPVFATMLGPYFAEGQAKNSSITLPEDNVEAVTWLCKALHFKLSGHERLISFRLGRTLATLCDKYDTSVAISSWSAMWMQNWKGSVDGNISYAALLHMSYAFGHHEAFWCTSRDVMQYYTANGMKQIENELQSEALPYRLLESINAERTKTLLRLQTTI</sequence>
<dbReference type="Proteomes" id="UP001590951">
    <property type="component" value="Unassembled WGS sequence"/>
</dbReference>
<dbReference type="InterPro" id="IPR011333">
    <property type="entry name" value="SKP1/BTB/POZ_sf"/>
</dbReference>
<reference evidence="2 3" key="1">
    <citation type="submission" date="2024-09" db="EMBL/GenBank/DDBJ databases">
        <title>Rethinking Asexuality: The Enigmatic Case of Functional Sexual Genes in Lepraria (Stereocaulaceae).</title>
        <authorList>
            <person name="Doellman M."/>
            <person name="Sun Y."/>
            <person name="Barcenas-Pena A."/>
            <person name="Lumbsch H.T."/>
            <person name="Grewe F."/>
        </authorList>
    </citation>
    <scope>NUCLEOTIDE SEQUENCE [LARGE SCALE GENOMIC DNA]</scope>
    <source>
        <strain evidence="2 3">Grewe 0041</strain>
    </source>
</reference>
<keyword evidence="3" id="KW-1185">Reference proteome</keyword>
<dbReference type="InterPro" id="IPR000210">
    <property type="entry name" value="BTB/POZ_dom"/>
</dbReference>
<dbReference type="Gene3D" id="3.30.710.10">
    <property type="entry name" value="Potassium Channel Kv1.1, Chain A"/>
    <property type="match status" value="1"/>
</dbReference>
<dbReference type="Pfam" id="PF00651">
    <property type="entry name" value="BTB"/>
    <property type="match status" value="1"/>
</dbReference>
<evidence type="ECO:0000313" key="3">
    <source>
        <dbReference type="Proteomes" id="UP001590951"/>
    </source>
</evidence>
<dbReference type="CDD" id="cd18186">
    <property type="entry name" value="BTB_POZ_ZBTB_KLHL-like"/>
    <property type="match status" value="1"/>
</dbReference>
<evidence type="ECO:0000313" key="2">
    <source>
        <dbReference type="EMBL" id="KAL2052231.1"/>
    </source>
</evidence>
<gene>
    <name evidence="2" type="ORF">ABVK25_007390</name>
</gene>